<keyword evidence="1" id="KW-0812">Transmembrane</keyword>
<dbReference type="Proteomes" id="UP000292274">
    <property type="component" value="Unassembled WGS sequence"/>
</dbReference>
<comment type="caution">
    <text evidence="2">The sequence shown here is derived from an EMBL/GenBank/DDBJ whole genome shotgun (WGS) entry which is preliminary data.</text>
</comment>
<sequence>MDAPRQAVWVGHALRMLTTLRRDDRGEVVPTAIIYAIAAVVAVALLTAASDYVFGWIGLWPDAAAPATP</sequence>
<evidence type="ECO:0000313" key="3">
    <source>
        <dbReference type="Proteomes" id="UP000292274"/>
    </source>
</evidence>
<keyword evidence="3" id="KW-1185">Reference proteome</keyword>
<dbReference type="RefSeq" id="WP_131309251.1">
    <property type="nucleotide sequence ID" value="NZ_SJJR01000033.1"/>
</dbReference>
<gene>
    <name evidence="2" type="ORF">E0H26_27800</name>
</gene>
<proteinExistence type="predicted"/>
<keyword evidence="1" id="KW-0472">Membrane</keyword>
<reference evidence="2 3" key="1">
    <citation type="submission" date="2019-02" db="EMBL/GenBank/DDBJ databases">
        <title>Jishengella sp. nov., isolated from a root of Zingiber montanum.</title>
        <authorList>
            <person name="Kuncharoen N."/>
            <person name="Kudo T."/>
            <person name="Masahiro Y."/>
            <person name="Ohkuma M."/>
            <person name="Tanasupawat S."/>
        </authorList>
    </citation>
    <scope>NUCLEOTIDE SEQUENCE [LARGE SCALE GENOMIC DNA]</scope>
    <source>
        <strain evidence="2 3">PLAI 1-1</strain>
    </source>
</reference>
<protein>
    <submittedName>
        <fullName evidence="2">Uncharacterized protein</fullName>
    </submittedName>
</protein>
<dbReference type="AlphaFoldDB" id="A0A4V2LUM7"/>
<evidence type="ECO:0000256" key="1">
    <source>
        <dbReference type="SAM" id="Phobius"/>
    </source>
</evidence>
<name>A0A4V2LUM7_9ACTN</name>
<dbReference type="EMBL" id="SJJR01000033">
    <property type="protein sequence ID" value="TCB89415.1"/>
    <property type="molecule type" value="Genomic_DNA"/>
</dbReference>
<evidence type="ECO:0000313" key="2">
    <source>
        <dbReference type="EMBL" id="TCB89415.1"/>
    </source>
</evidence>
<feature type="transmembrane region" description="Helical" evidence="1">
    <location>
        <begin position="32"/>
        <end position="54"/>
    </location>
</feature>
<organism evidence="2 3">
    <name type="scientific">Micromonospora zingiberis</name>
    <dbReference type="NCBI Taxonomy" id="2053011"/>
    <lineage>
        <taxon>Bacteria</taxon>
        <taxon>Bacillati</taxon>
        <taxon>Actinomycetota</taxon>
        <taxon>Actinomycetes</taxon>
        <taxon>Micromonosporales</taxon>
        <taxon>Micromonosporaceae</taxon>
        <taxon>Micromonospora</taxon>
    </lineage>
</organism>
<keyword evidence="1" id="KW-1133">Transmembrane helix</keyword>
<accession>A0A4V2LUM7</accession>